<dbReference type="EMBL" id="BAABGX010000002">
    <property type="protein sequence ID" value="GAA4306392.1"/>
    <property type="molecule type" value="Genomic_DNA"/>
</dbReference>
<name>A0ABP8FLA4_9BACT</name>
<feature type="signal peptide" evidence="8">
    <location>
        <begin position="1"/>
        <end position="27"/>
    </location>
</feature>
<dbReference type="Proteomes" id="UP001501844">
    <property type="component" value="Unassembled WGS sequence"/>
</dbReference>
<keyword evidence="10" id="KW-1185">Reference proteome</keyword>
<keyword evidence="7" id="KW-0998">Cell outer membrane</keyword>
<comment type="caution">
    <text evidence="9">The sequence shown here is derived from an EMBL/GenBank/DDBJ whole genome shotgun (WGS) entry which is preliminary data.</text>
</comment>
<evidence type="ECO:0000256" key="2">
    <source>
        <dbReference type="ARBA" id="ARBA00007613"/>
    </source>
</evidence>
<keyword evidence="5" id="KW-0812">Transmembrane</keyword>
<gene>
    <name evidence="9" type="ORF">GCM10023183_21530</name>
</gene>
<comment type="subcellular location">
    <subcellularLocation>
        <location evidence="1">Cell outer membrane</location>
    </subcellularLocation>
</comment>
<evidence type="ECO:0000256" key="3">
    <source>
        <dbReference type="ARBA" id="ARBA00022448"/>
    </source>
</evidence>
<dbReference type="PANTHER" id="PTHR30026:SF20">
    <property type="entry name" value="OUTER MEMBRANE PROTEIN TOLC"/>
    <property type="match status" value="1"/>
</dbReference>
<evidence type="ECO:0000256" key="7">
    <source>
        <dbReference type="ARBA" id="ARBA00023237"/>
    </source>
</evidence>
<dbReference type="Pfam" id="PF02321">
    <property type="entry name" value="OEP"/>
    <property type="match status" value="2"/>
</dbReference>
<proteinExistence type="inferred from homology"/>
<keyword evidence="3" id="KW-0813">Transport</keyword>
<dbReference type="InterPro" id="IPR051906">
    <property type="entry name" value="TolC-like"/>
</dbReference>
<evidence type="ECO:0000256" key="8">
    <source>
        <dbReference type="SAM" id="SignalP"/>
    </source>
</evidence>
<dbReference type="PANTHER" id="PTHR30026">
    <property type="entry name" value="OUTER MEMBRANE PROTEIN TOLC"/>
    <property type="match status" value="1"/>
</dbReference>
<keyword evidence="6" id="KW-0472">Membrane</keyword>
<reference evidence="10" key="1">
    <citation type="journal article" date="2019" name="Int. J. Syst. Evol. Microbiol.">
        <title>The Global Catalogue of Microorganisms (GCM) 10K type strain sequencing project: providing services to taxonomists for standard genome sequencing and annotation.</title>
        <authorList>
            <consortium name="The Broad Institute Genomics Platform"/>
            <consortium name="The Broad Institute Genome Sequencing Center for Infectious Disease"/>
            <person name="Wu L."/>
            <person name="Ma J."/>
        </authorList>
    </citation>
    <scope>NUCLEOTIDE SEQUENCE [LARGE SCALE GENOMIC DNA]</scope>
    <source>
        <strain evidence="10">JCM 17917</strain>
    </source>
</reference>
<dbReference type="RefSeq" id="WP_345165712.1">
    <property type="nucleotide sequence ID" value="NZ_BAABGX010000002.1"/>
</dbReference>
<dbReference type="SUPFAM" id="SSF56954">
    <property type="entry name" value="Outer membrane efflux proteins (OEP)"/>
    <property type="match status" value="1"/>
</dbReference>
<evidence type="ECO:0000256" key="6">
    <source>
        <dbReference type="ARBA" id="ARBA00023136"/>
    </source>
</evidence>
<evidence type="ECO:0000256" key="1">
    <source>
        <dbReference type="ARBA" id="ARBA00004442"/>
    </source>
</evidence>
<keyword evidence="4" id="KW-1134">Transmembrane beta strand</keyword>
<evidence type="ECO:0000256" key="4">
    <source>
        <dbReference type="ARBA" id="ARBA00022452"/>
    </source>
</evidence>
<organism evidence="9 10">
    <name type="scientific">Nibribacter koreensis</name>
    <dbReference type="NCBI Taxonomy" id="1084519"/>
    <lineage>
        <taxon>Bacteria</taxon>
        <taxon>Pseudomonadati</taxon>
        <taxon>Bacteroidota</taxon>
        <taxon>Cytophagia</taxon>
        <taxon>Cytophagales</taxon>
        <taxon>Hymenobacteraceae</taxon>
        <taxon>Nibribacter</taxon>
    </lineage>
</organism>
<evidence type="ECO:0000313" key="9">
    <source>
        <dbReference type="EMBL" id="GAA4306392.1"/>
    </source>
</evidence>
<evidence type="ECO:0000313" key="10">
    <source>
        <dbReference type="Proteomes" id="UP001501844"/>
    </source>
</evidence>
<comment type="similarity">
    <text evidence="2">Belongs to the outer membrane factor (OMF) (TC 1.B.17) family.</text>
</comment>
<evidence type="ECO:0000256" key="5">
    <source>
        <dbReference type="ARBA" id="ARBA00022692"/>
    </source>
</evidence>
<accession>A0ABP8FLA4</accession>
<feature type="chain" id="PRO_5045197194" evidence="8">
    <location>
        <begin position="28"/>
        <end position="459"/>
    </location>
</feature>
<dbReference type="InterPro" id="IPR003423">
    <property type="entry name" value="OMP_efflux"/>
</dbReference>
<protein>
    <submittedName>
        <fullName evidence="9">TolC family protein</fullName>
    </submittedName>
</protein>
<keyword evidence="8" id="KW-0732">Signal</keyword>
<sequence>MKNLPKVGRLLFCWLLLTLLSTTSSWAQGQAFTLKEAIDYALQNRVSLKVLRNQEQIDKAKVGEVRSIGLPQVNAGVDINNNFVPQKSKVQFPGQEEPQIISFAQPWTGNALLSGSQLLFDGSYLIGLKAASTYTQLSKKNTEQGEIEVAEQVTKAYYSVLVASEQIKLLDQNLSRLDTLLRQTSIMNKNGFVEKLDVDRLKVSLNNLRIDRDRAQRLQELGEQLLKFQMGLPQNQSILLVDQLNENTLVSTTPTANANGFNYANRIEYSILETQRSLALLNQRNIKAGYFPRLVLTGAYGYNSNETSFSNLARVRAAENAGLNRNWFDYGVVGLGLQVPIFDGLRKSYQVQQSKLQLENVKLGFEQLQQSIDLQLRQSDLTVSNTLSVLRAQRQNMELAEEIARVSRIKYQQGVGSNLEVITAETDLRAAQTNYYTALYDALIAQVDADRATGALLVK</sequence>
<dbReference type="Gene3D" id="1.20.1600.10">
    <property type="entry name" value="Outer membrane efflux proteins (OEP)"/>
    <property type="match status" value="1"/>
</dbReference>